<keyword evidence="2" id="KW-0067">ATP-binding</keyword>
<dbReference type="GO" id="GO:0005524">
    <property type="term" value="F:ATP binding"/>
    <property type="evidence" value="ECO:0007669"/>
    <property type="project" value="UniProtKB-KW"/>
</dbReference>
<gene>
    <name evidence="2" type="ORF">AB8S09_09085</name>
</gene>
<dbReference type="RefSeq" id="WP_294182301.1">
    <property type="nucleotide sequence ID" value="NZ_JBGFFE010000011.1"/>
</dbReference>
<protein>
    <submittedName>
        <fullName evidence="2">ATP-binding protein</fullName>
    </submittedName>
</protein>
<keyword evidence="3" id="KW-1185">Reference proteome</keyword>
<dbReference type="SMART" id="SM00382">
    <property type="entry name" value="AAA"/>
    <property type="match status" value="1"/>
</dbReference>
<reference evidence="2 3" key="1">
    <citation type="submission" date="2024-08" db="EMBL/GenBank/DDBJ databases">
        <title>Clostridium lapicellarii sp. nov., and Clostridium renhuaiense sp. nov., two species isolated from the mud in a fermentation cellar used for producing sauce-flavour Chinese liquors.</title>
        <authorList>
            <person name="Yang F."/>
            <person name="Wang H."/>
            <person name="Chen L.Q."/>
            <person name="Zhou N."/>
            <person name="Lu J.J."/>
            <person name="Pu X.X."/>
            <person name="Wan B."/>
            <person name="Wang L."/>
            <person name="Liu S.J."/>
        </authorList>
    </citation>
    <scope>NUCLEOTIDE SEQUENCE [LARGE SCALE GENOMIC DNA]</scope>
    <source>
        <strain evidence="2 3">MT-113</strain>
    </source>
</reference>
<dbReference type="PANTHER" id="PTHR42935">
    <property type="entry name" value="SLR0930 PROTEIN"/>
    <property type="match status" value="1"/>
</dbReference>
<dbReference type="InterPro" id="IPR008533">
    <property type="entry name" value="DUF815"/>
</dbReference>
<keyword evidence="2" id="KW-0547">Nucleotide-binding</keyword>
<comment type="caution">
    <text evidence="2">The sequence shown here is derived from an EMBL/GenBank/DDBJ whole genome shotgun (WGS) entry which is preliminary data.</text>
</comment>
<evidence type="ECO:0000259" key="1">
    <source>
        <dbReference type="SMART" id="SM00382"/>
    </source>
</evidence>
<dbReference type="CDD" id="cd00009">
    <property type="entry name" value="AAA"/>
    <property type="match status" value="1"/>
</dbReference>
<evidence type="ECO:0000313" key="3">
    <source>
        <dbReference type="Proteomes" id="UP001565220"/>
    </source>
</evidence>
<dbReference type="PANTHER" id="PTHR42935:SF1">
    <property type="entry name" value="SLR0930 PROTEIN"/>
    <property type="match status" value="1"/>
</dbReference>
<dbReference type="Pfam" id="PF05673">
    <property type="entry name" value="DUF815"/>
    <property type="match status" value="1"/>
</dbReference>
<organism evidence="2 3">
    <name type="scientific">Clostridium lapidicellarium</name>
    <dbReference type="NCBI Taxonomy" id="3240931"/>
    <lineage>
        <taxon>Bacteria</taxon>
        <taxon>Bacillati</taxon>
        <taxon>Bacillota</taxon>
        <taxon>Clostridia</taxon>
        <taxon>Eubacteriales</taxon>
        <taxon>Clostridiaceae</taxon>
        <taxon>Clostridium</taxon>
    </lineage>
</organism>
<sequence length="455" mass="52499">MKDVNNVNFEENLDAGTVRLALDSISIYRDLLEDKVISSLRKLVNYIDNGEINIDSTANLYNAFFFKLVRSGYFSLKDYIVDKILFSENPFSLEAEKKVHLGKVDIVKQAAAVDLKKFQIVSSLNSQDIKNRLSRYFSGNVYGKIISEFPQWETKDDFKEKNYPEYMRKIEEVLHCSDDWGKCIDDLERFHNVYGCGIFARYRAFIWERTGKVGGYFKGIENPDPVEFSDLVGYEKEHEIVEKNTVQFLNGFPANNVLIYGDRGTGKSSTVKAILNKYYGRGLRMVELPKADLEDFPEIIGKLKGRAQKFIIFVDDLVFSDNEESYTALKSMLEGGFENKSSNVLIYATSNRRHLVKEYFSERKGSSYSDSDEEIHGEDSVQEKLSLADRFGINVVFTSPDKTGYLQIVDGIARKRKLNIDRKKLHIEALKWERWYNGRSARTARQFVDWMEGCQ</sequence>
<dbReference type="InterPro" id="IPR027417">
    <property type="entry name" value="P-loop_NTPase"/>
</dbReference>
<feature type="domain" description="AAA+ ATPase" evidence="1">
    <location>
        <begin position="253"/>
        <end position="370"/>
    </location>
</feature>
<evidence type="ECO:0000313" key="2">
    <source>
        <dbReference type="EMBL" id="MEY8763792.1"/>
    </source>
</evidence>
<dbReference type="Gene3D" id="3.40.50.300">
    <property type="entry name" value="P-loop containing nucleotide triphosphate hydrolases"/>
    <property type="match status" value="1"/>
</dbReference>
<name>A0ABV4DX23_9CLOT</name>
<proteinExistence type="predicted"/>
<dbReference type="InterPro" id="IPR003593">
    <property type="entry name" value="AAA+_ATPase"/>
</dbReference>
<dbReference type="EMBL" id="JBGFFE010000011">
    <property type="protein sequence ID" value="MEY8763792.1"/>
    <property type="molecule type" value="Genomic_DNA"/>
</dbReference>
<dbReference type="Proteomes" id="UP001565220">
    <property type="component" value="Unassembled WGS sequence"/>
</dbReference>
<accession>A0ABV4DX23</accession>
<dbReference type="SUPFAM" id="SSF52540">
    <property type="entry name" value="P-loop containing nucleoside triphosphate hydrolases"/>
    <property type="match status" value="1"/>
</dbReference>